<dbReference type="Gene3D" id="1.10.260.40">
    <property type="entry name" value="lambda repressor-like DNA-binding domains"/>
    <property type="match status" value="1"/>
</dbReference>
<gene>
    <name evidence="2" type="ORF">CWO92_10990</name>
</gene>
<protein>
    <submittedName>
        <fullName evidence="2">Transcriptional regulator</fullName>
    </submittedName>
</protein>
<accession>A0A2N3LJS8</accession>
<feature type="domain" description="HTH cro/C1-type" evidence="1">
    <location>
        <begin position="10"/>
        <end position="63"/>
    </location>
</feature>
<dbReference type="InterPro" id="IPR001387">
    <property type="entry name" value="Cro/C1-type_HTH"/>
</dbReference>
<dbReference type="SUPFAM" id="SSF47413">
    <property type="entry name" value="lambda repressor-like DNA-binding domains"/>
    <property type="match status" value="1"/>
</dbReference>
<name>A0A2N3LJS8_9BACI</name>
<dbReference type="InterPro" id="IPR010982">
    <property type="entry name" value="Lambda_DNA-bd_dom_sf"/>
</dbReference>
<proteinExistence type="predicted"/>
<keyword evidence="3" id="KW-1185">Reference proteome</keyword>
<dbReference type="CDD" id="cd00093">
    <property type="entry name" value="HTH_XRE"/>
    <property type="match status" value="1"/>
</dbReference>
<dbReference type="SMART" id="SM00530">
    <property type="entry name" value="HTH_XRE"/>
    <property type="match status" value="1"/>
</dbReference>
<evidence type="ECO:0000313" key="3">
    <source>
        <dbReference type="Proteomes" id="UP000233440"/>
    </source>
</evidence>
<dbReference type="Proteomes" id="UP000233440">
    <property type="component" value="Unassembled WGS sequence"/>
</dbReference>
<evidence type="ECO:0000259" key="1">
    <source>
        <dbReference type="PROSITE" id="PS50943"/>
    </source>
</evidence>
<comment type="caution">
    <text evidence="2">The sequence shown here is derived from an EMBL/GenBank/DDBJ whole genome shotgun (WGS) entry which is preliminary data.</text>
</comment>
<dbReference type="Pfam" id="PF01381">
    <property type="entry name" value="HTH_3"/>
    <property type="match status" value="1"/>
</dbReference>
<reference evidence="2 3" key="1">
    <citation type="submission" date="2017-11" db="EMBL/GenBank/DDBJ databases">
        <title>Bacillus camelliae sp. nov., isolated from pu'er tea.</title>
        <authorList>
            <person name="Niu L."/>
        </authorList>
    </citation>
    <scope>NUCLEOTIDE SEQUENCE [LARGE SCALE GENOMIC DNA]</scope>
    <source>
        <strain evidence="2 3">7578-1</strain>
    </source>
</reference>
<dbReference type="EMBL" id="PIQO01000007">
    <property type="protein sequence ID" value="PKR84892.1"/>
    <property type="molecule type" value="Genomic_DNA"/>
</dbReference>
<dbReference type="GO" id="GO:0003677">
    <property type="term" value="F:DNA binding"/>
    <property type="evidence" value="ECO:0007669"/>
    <property type="project" value="InterPro"/>
</dbReference>
<dbReference type="PROSITE" id="PS50943">
    <property type="entry name" value="HTH_CROC1"/>
    <property type="match status" value="1"/>
</dbReference>
<dbReference type="AlphaFoldDB" id="A0A2N3LJS8"/>
<dbReference type="OrthoDB" id="2629500at2"/>
<dbReference type="RefSeq" id="WP_101354258.1">
    <property type="nucleotide sequence ID" value="NZ_PIQO01000007.1"/>
</dbReference>
<sequence>MENKQFQINVQTALILKEMTMTEVAKKIGISVSYLSDIVKGNRRGEKYKKQISDLLGFSYKSEED</sequence>
<organism evidence="2 3">
    <name type="scientific">Heyndrickxia camelliae</name>
    <dbReference type="NCBI Taxonomy" id="1707093"/>
    <lineage>
        <taxon>Bacteria</taxon>
        <taxon>Bacillati</taxon>
        <taxon>Bacillota</taxon>
        <taxon>Bacilli</taxon>
        <taxon>Bacillales</taxon>
        <taxon>Bacillaceae</taxon>
        <taxon>Heyndrickxia</taxon>
    </lineage>
</organism>
<evidence type="ECO:0000313" key="2">
    <source>
        <dbReference type="EMBL" id="PKR84892.1"/>
    </source>
</evidence>